<dbReference type="WBParaSite" id="Gr19_v10_g3148.t1">
    <property type="protein sequence ID" value="Gr19_v10_g3148.t1"/>
    <property type="gene ID" value="Gr19_v10_g3148"/>
</dbReference>
<evidence type="ECO:0000313" key="2">
    <source>
        <dbReference type="WBParaSite" id="Gr19_v10_g3148.t1"/>
    </source>
</evidence>
<keyword evidence="1" id="KW-1185">Reference proteome</keyword>
<reference evidence="2" key="1">
    <citation type="submission" date="2022-11" db="UniProtKB">
        <authorList>
            <consortium name="WormBaseParasite"/>
        </authorList>
    </citation>
    <scope>IDENTIFICATION</scope>
</reference>
<dbReference type="AlphaFoldDB" id="A0A914HNH3"/>
<accession>A0A914HNH3</accession>
<name>A0A914HNH3_GLORO</name>
<sequence>MQRQHLGAESRLRIGLAFKCQDSQDELERAQHVTIIGPHYQRVGLPCWEEGKGCAAPRGARNSIAGSGHVFACAITTTVSAPPCIAHHRAKGEQDAQEAEREASCQHGRNHRLTGWVDQLGETEVAIDEVALFDGGAAKRQRNTEQDSHLHQKYGAEVRKY</sequence>
<organism evidence="1 2">
    <name type="scientific">Globodera rostochiensis</name>
    <name type="common">Golden nematode worm</name>
    <name type="synonym">Heterodera rostochiensis</name>
    <dbReference type="NCBI Taxonomy" id="31243"/>
    <lineage>
        <taxon>Eukaryota</taxon>
        <taxon>Metazoa</taxon>
        <taxon>Ecdysozoa</taxon>
        <taxon>Nematoda</taxon>
        <taxon>Chromadorea</taxon>
        <taxon>Rhabditida</taxon>
        <taxon>Tylenchina</taxon>
        <taxon>Tylenchomorpha</taxon>
        <taxon>Tylenchoidea</taxon>
        <taxon>Heteroderidae</taxon>
        <taxon>Heteroderinae</taxon>
        <taxon>Globodera</taxon>
    </lineage>
</organism>
<proteinExistence type="predicted"/>
<protein>
    <submittedName>
        <fullName evidence="2">Uncharacterized protein</fullName>
    </submittedName>
</protein>
<evidence type="ECO:0000313" key="1">
    <source>
        <dbReference type="Proteomes" id="UP000887572"/>
    </source>
</evidence>
<dbReference type="Proteomes" id="UP000887572">
    <property type="component" value="Unplaced"/>
</dbReference>